<dbReference type="RefSeq" id="WP_013565465.1">
    <property type="nucleotide sequence ID" value="NC_014962.1"/>
</dbReference>
<feature type="compositionally biased region" description="Low complexity" evidence="1">
    <location>
        <begin position="8"/>
        <end position="20"/>
    </location>
</feature>
<keyword evidence="4" id="KW-1185">Reference proteome</keyword>
<dbReference type="InterPro" id="IPR029063">
    <property type="entry name" value="SAM-dependent_MTases_sf"/>
</dbReference>
<dbReference type="InParanoid" id="E8QZ35"/>
<dbReference type="OrthoDB" id="9797252at2"/>
<sequence>MTPPPSSSCPASASASPAASDQDRTKSLYDLQWNRFPIIRPEEDRATLHARTGWTAEDLAGRLVLDGGCGMGRYLKVASEAGAAQVVGFDLSQAVRAARQVNARLSNVHVVRGDLFRPPLPPRLFDRVYSIGALDHTPDPRRAFLALAELVAPGGSIAVWVYPRQRPALEAVIKLHRAISTHLPLGVLMTLSRWAAPIGGLKRRMFASKSSWVRRLAVLLNVATIGVSMHPDPEVRVCDTLDWYAPRYASRHTLEEVVEWFQAAGLVEIENLSGRVPNFHVGQGHGINVRGRRPTVSQPRDAIENQDKLQLN</sequence>
<evidence type="ECO:0000313" key="3">
    <source>
        <dbReference type="EMBL" id="ADV63177.1"/>
    </source>
</evidence>
<dbReference type="GO" id="GO:0032259">
    <property type="term" value="P:methylation"/>
    <property type="evidence" value="ECO:0007669"/>
    <property type="project" value="UniProtKB-KW"/>
</dbReference>
<dbReference type="SUPFAM" id="SSF53335">
    <property type="entry name" value="S-adenosyl-L-methionine-dependent methyltransferases"/>
    <property type="match status" value="1"/>
</dbReference>
<dbReference type="PANTHER" id="PTHR43861">
    <property type="entry name" value="TRANS-ACONITATE 2-METHYLTRANSFERASE-RELATED"/>
    <property type="match status" value="1"/>
</dbReference>
<reference key="1">
    <citation type="submission" date="2010-11" db="EMBL/GenBank/DDBJ databases">
        <title>The complete sequence of chromosome of Isophaera pallida ATCC 43644.</title>
        <authorList>
            <consortium name="US DOE Joint Genome Institute (JGI-PGF)"/>
            <person name="Lucas S."/>
            <person name="Copeland A."/>
            <person name="Lapidus A."/>
            <person name="Bruce D."/>
            <person name="Goodwin L."/>
            <person name="Pitluck S."/>
            <person name="Kyrpides N."/>
            <person name="Mavromatis K."/>
            <person name="Pagani I."/>
            <person name="Ivanova N."/>
            <person name="Saunders E."/>
            <person name="Brettin T."/>
            <person name="Detter J.C."/>
            <person name="Han C."/>
            <person name="Tapia R."/>
            <person name="Land M."/>
            <person name="Hauser L."/>
            <person name="Markowitz V."/>
            <person name="Cheng J.-F."/>
            <person name="Hugenholtz P."/>
            <person name="Woyke T."/>
            <person name="Wu D."/>
            <person name="Eisen J.A."/>
        </authorList>
    </citation>
    <scope>NUCLEOTIDE SEQUENCE</scope>
    <source>
        <strain>ATCC 43644</strain>
    </source>
</reference>
<feature type="compositionally biased region" description="Basic and acidic residues" evidence="1">
    <location>
        <begin position="301"/>
        <end position="312"/>
    </location>
</feature>
<keyword evidence="3" id="KW-0808">Transferase</keyword>
<organism evidence="3 4">
    <name type="scientific">Isosphaera pallida (strain ATCC 43644 / DSM 9630 / IS1B)</name>
    <dbReference type="NCBI Taxonomy" id="575540"/>
    <lineage>
        <taxon>Bacteria</taxon>
        <taxon>Pseudomonadati</taxon>
        <taxon>Planctomycetota</taxon>
        <taxon>Planctomycetia</taxon>
        <taxon>Isosphaerales</taxon>
        <taxon>Isosphaeraceae</taxon>
        <taxon>Isosphaera</taxon>
    </lineage>
</organism>
<dbReference type="STRING" id="575540.Isop_2607"/>
<dbReference type="Proteomes" id="UP000008631">
    <property type="component" value="Chromosome"/>
</dbReference>
<dbReference type="Gene3D" id="3.40.50.150">
    <property type="entry name" value="Vaccinia Virus protein VP39"/>
    <property type="match status" value="1"/>
</dbReference>
<gene>
    <name evidence="3" type="ordered locus">Isop_2607</name>
</gene>
<dbReference type="InterPro" id="IPR013216">
    <property type="entry name" value="Methyltransf_11"/>
</dbReference>
<evidence type="ECO:0000256" key="1">
    <source>
        <dbReference type="SAM" id="MobiDB-lite"/>
    </source>
</evidence>
<feature type="domain" description="Methyltransferase type 11" evidence="2">
    <location>
        <begin position="65"/>
        <end position="158"/>
    </location>
</feature>
<accession>E8QZ35</accession>
<dbReference type="Pfam" id="PF08241">
    <property type="entry name" value="Methyltransf_11"/>
    <property type="match status" value="1"/>
</dbReference>
<feature type="region of interest" description="Disordered" evidence="1">
    <location>
        <begin position="1"/>
        <end position="24"/>
    </location>
</feature>
<dbReference type="AlphaFoldDB" id="E8QZ35"/>
<dbReference type="PANTHER" id="PTHR43861:SF1">
    <property type="entry name" value="TRANS-ACONITATE 2-METHYLTRANSFERASE"/>
    <property type="match status" value="1"/>
</dbReference>
<dbReference type="HOGENOM" id="CLU_063024_0_0_0"/>
<dbReference type="CDD" id="cd02440">
    <property type="entry name" value="AdoMet_MTases"/>
    <property type="match status" value="1"/>
</dbReference>
<dbReference type="eggNOG" id="COG0500">
    <property type="taxonomic scope" value="Bacteria"/>
</dbReference>
<proteinExistence type="predicted"/>
<dbReference type="GO" id="GO:0008757">
    <property type="term" value="F:S-adenosylmethionine-dependent methyltransferase activity"/>
    <property type="evidence" value="ECO:0007669"/>
    <property type="project" value="InterPro"/>
</dbReference>
<evidence type="ECO:0000313" key="4">
    <source>
        <dbReference type="Proteomes" id="UP000008631"/>
    </source>
</evidence>
<evidence type="ECO:0000259" key="2">
    <source>
        <dbReference type="Pfam" id="PF08241"/>
    </source>
</evidence>
<name>E8QZ35_ISOPI</name>
<keyword evidence="3" id="KW-0489">Methyltransferase</keyword>
<dbReference type="KEGG" id="ipa:Isop_2607"/>
<feature type="region of interest" description="Disordered" evidence="1">
    <location>
        <begin position="285"/>
        <end position="312"/>
    </location>
</feature>
<dbReference type="EMBL" id="CP002353">
    <property type="protein sequence ID" value="ADV63177.1"/>
    <property type="molecule type" value="Genomic_DNA"/>
</dbReference>
<reference evidence="3 4" key="2">
    <citation type="journal article" date="2011" name="Stand. Genomic Sci.">
        <title>Complete genome sequence of Isosphaera pallida type strain (IS1B).</title>
        <authorList>
            <consortium name="US DOE Joint Genome Institute (JGI-PGF)"/>
            <person name="Goker M."/>
            <person name="Cleland D."/>
            <person name="Saunders E."/>
            <person name="Lapidus A."/>
            <person name="Nolan M."/>
            <person name="Lucas S."/>
            <person name="Hammon N."/>
            <person name="Deshpande S."/>
            <person name="Cheng J.F."/>
            <person name="Tapia R."/>
            <person name="Han C."/>
            <person name="Goodwin L."/>
            <person name="Pitluck S."/>
            <person name="Liolios K."/>
            <person name="Pagani I."/>
            <person name="Ivanova N."/>
            <person name="Mavromatis K."/>
            <person name="Pati A."/>
            <person name="Chen A."/>
            <person name="Palaniappan K."/>
            <person name="Land M."/>
            <person name="Hauser L."/>
            <person name="Chang Y.J."/>
            <person name="Jeffries C.D."/>
            <person name="Detter J.C."/>
            <person name="Beck B."/>
            <person name="Woyke T."/>
            <person name="Bristow J."/>
            <person name="Eisen J.A."/>
            <person name="Markowitz V."/>
            <person name="Hugenholtz P."/>
            <person name="Kyrpides N.C."/>
            <person name="Klenk H.P."/>
        </authorList>
    </citation>
    <scope>NUCLEOTIDE SEQUENCE [LARGE SCALE GENOMIC DNA]</scope>
    <source>
        <strain evidence="4">ATCC 43644 / DSM 9630 / IS1B</strain>
    </source>
</reference>
<protein>
    <submittedName>
        <fullName evidence="3">Methyltransferase type 11</fullName>
    </submittedName>
</protein>